<protein>
    <recommendedName>
        <fullName evidence="9">Endoglucanase</fullName>
        <ecNumber evidence="9">3.2.1.4</ecNumber>
    </recommendedName>
</protein>
<keyword evidence="4 9" id="KW-0136">Cellulose degradation</keyword>
<keyword evidence="5 8" id="KW-0119">Carbohydrate metabolism</keyword>
<evidence type="ECO:0000259" key="10">
    <source>
        <dbReference type="Pfam" id="PF00759"/>
    </source>
</evidence>
<evidence type="ECO:0000256" key="1">
    <source>
        <dbReference type="ARBA" id="ARBA00000966"/>
    </source>
</evidence>
<keyword evidence="7 8" id="KW-0624">Polysaccharide degradation</keyword>
<dbReference type="GO" id="GO:0008810">
    <property type="term" value="F:cellulase activity"/>
    <property type="evidence" value="ECO:0007669"/>
    <property type="project" value="UniProtKB-EC"/>
</dbReference>
<dbReference type="Gene3D" id="1.50.10.10">
    <property type="match status" value="1"/>
</dbReference>
<sequence>MNRVILASFFLASVARCYNYDEVLRLSLMFYEAQRSGHLPANNRIPWRSDSATSDKGQNGEDLSGGYYDDSERNDVLSGDFVKFGFTMASTTTILAWGYLSYKDAYEEVNEWENALGSIRWAAEYFIKCHVSDYEFYGQVGDFSLDQGFWGRPEDMNMSRPSYKIDKNRPGSDLAGETSAALSAVSIVFNKIDSNFSASCLSHAKQLYLFATQYRGLYHDAIKGAAQYYESTDYGDELTWAAAWLYKATKESQYLEDAEYMYMKYRLKERPNEFYYNKKVAGVQALLAELTNQSEYTEAIQNFCDYNLYVQKKTPKGLLYIEKSGTLCHAANIVFLCLQAADIGIMSTQYREFAKEQIHYILGDGGQSFVVGFGKNYPLQPHHAASSCMDRPAPCDWEAYRSAKPNPQVLYGALVSGPDENDNYKDLREEYIYNEVTLDYNAGFQSAVAGLKHLELQADRNKALLNTDNGVLFNGNWTDPSAAASNSTDA</sequence>
<comment type="similarity">
    <text evidence="2 8 9">Belongs to the glycosyl hydrolase 9 (cellulase E) family.</text>
</comment>
<comment type="catalytic activity">
    <reaction evidence="1 9">
        <text>Endohydrolysis of (1-&gt;4)-beta-D-glucosidic linkages in cellulose, lichenin and cereal beta-D-glucans.</text>
        <dbReference type="EC" id="3.2.1.4"/>
    </reaction>
</comment>
<dbReference type="Pfam" id="PF00759">
    <property type="entry name" value="Glyco_hydro_9"/>
    <property type="match status" value="1"/>
</dbReference>
<evidence type="ECO:0000256" key="9">
    <source>
        <dbReference type="RuleBase" id="RU361166"/>
    </source>
</evidence>
<dbReference type="InterPro" id="IPR008928">
    <property type="entry name" value="6-hairpin_glycosidase_sf"/>
</dbReference>
<gene>
    <name evidence="11" type="ORF">FWK35_00000556</name>
</gene>
<feature type="domain" description="Glycoside hydrolase family 9" evidence="10">
    <location>
        <begin position="20"/>
        <end position="447"/>
    </location>
</feature>
<evidence type="ECO:0000256" key="4">
    <source>
        <dbReference type="ARBA" id="ARBA00023001"/>
    </source>
</evidence>
<evidence type="ECO:0000256" key="6">
    <source>
        <dbReference type="ARBA" id="ARBA00023295"/>
    </source>
</evidence>
<accession>A0A6G0ZQB6</accession>
<dbReference type="AlphaFoldDB" id="A0A6G0ZQB6"/>
<dbReference type="OrthoDB" id="10257085at2759"/>
<dbReference type="Proteomes" id="UP000478052">
    <property type="component" value="Unassembled WGS sequence"/>
</dbReference>
<evidence type="ECO:0000256" key="3">
    <source>
        <dbReference type="ARBA" id="ARBA00022801"/>
    </source>
</evidence>
<feature type="chain" id="PRO_5026372228" description="Endoglucanase" evidence="9">
    <location>
        <begin position="18"/>
        <end position="490"/>
    </location>
</feature>
<keyword evidence="9" id="KW-0732">Signal</keyword>
<organism evidence="11 12">
    <name type="scientific">Aphis craccivora</name>
    <name type="common">Cowpea aphid</name>
    <dbReference type="NCBI Taxonomy" id="307492"/>
    <lineage>
        <taxon>Eukaryota</taxon>
        <taxon>Metazoa</taxon>
        <taxon>Ecdysozoa</taxon>
        <taxon>Arthropoda</taxon>
        <taxon>Hexapoda</taxon>
        <taxon>Insecta</taxon>
        <taxon>Pterygota</taxon>
        <taxon>Neoptera</taxon>
        <taxon>Paraneoptera</taxon>
        <taxon>Hemiptera</taxon>
        <taxon>Sternorrhyncha</taxon>
        <taxon>Aphidomorpha</taxon>
        <taxon>Aphidoidea</taxon>
        <taxon>Aphididae</taxon>
        <taxon>Aphidini</taxon>
        <taxon>Aphis</taxon>
        <taxon>Aphis</taxon>
    </lineage>
</organism>
<evidence type="ECO:0000313" key="12">
    <source>
        <dbReference type="Proteomes" id="UP000478052"/>
    </source>
</evidence>
<evidence type="ECO:0000256" key="2">
    <source>
        <dbReference type="ARBA" id="ARBA00007072"/>
    </source>
</evidence>
<evidence type="ECO:0000256" key="8">
    <source>
        <dbReference type="PROSITE-ProRule" id="PRU10060"/>
    </source>
</evidence>
<dbReference type="InterPro" id="IPR033126">
    <property type="entry name" value="Glyco_hydro_9_Asp/Glu_AS"/>
</dbReference>
<proteinExistence type="inferred from homology"/>
<dbReference type="EC" id="3.2.1.4" evidence="9"/>
<dbReference type="GO" id="GO:0030245">
    <property type="term" value="P:cellulose catabolic process"/>
    <property type="evidence" value="ECO:0007669"/>
    <property type="project" value="UniProtKB-KW"/>
</dbReference>
<keyword evidence="6 8" id="KW-0326">Glycosidase</keyword>
<dbReference type="PROSITE" id="PS00698">
    <property type="entry name" value="GH9_3"/>
    <property type="match status" value="1"/>
</dbReference>
<name>A0A6G0ZQB6_APHCR</name>
<dbReference type="InterPro" id="IPR012341">
    <property type="entry name" value="6hp_glycosidase-like_sf"/>
</dbReference>
<dbReference type="InterPro" id="IPR001701">
    <property type="entry name" value="Glyco_hydro_9"/>
</dbReference>
<feature type="signal peptide" evidence="9">
    <location>
        <begin position="1"/>
        <end position="17"/>
    </location>
</feature>
<comment type="caution">
    <text evidence="11">The sequence shown here is derived from an EMBL/GenBank/DDBJ whole genome shotgun (WGS) entry which is preliminary data.</text>
</comment>
<feature type="active site" evidence="8">
    <location>
        <position position="435"/>
    </location>
</feature>
<evidence type="ECO:0000256" key="5">
    <source>
        <dbReference type="ARBA" id="ARBA00023277"/>
    </source>
</evidence>
<dbReference type="SUPFAM" id="SSF48208">
    <property type="entry name" value="Six-hairpin glycosidases"/>
    <property type="match status" value="1"/>
</dbReference>
<evidence type="ECO:0000256" key="7">
    <source>
        <dbReference type="ARBA" id="ARBA00023326"/>
    </source>
</evidence>
<dbReference type="PANTHER" id="PTHR22298">
    <property type="entry name" value="ENDO-1,4-BETA-GLUCANASE"/>
    <property type="match status" value="1"/>
</dbReference>
<feature type="active site" evidence="8">
    <location>
        <position position="426"/>
    </location>
</feature>
<keyword evidence="3 8" id="KW-0378">Hydrolase</keyword>
<keyword evidence="12" id="KW-1185">Reference proteome</keyword>
<reference evidence="11 12" key="1">
    <citation type="submission" date="2019-08" db="EMBL/GenBank/DDBJ databases">
        <title>Whole genome of Aphis craccivora.</title>
        <authorList>
            <person name="Voronova N.V."/>
            <person name="Shulinski R.S."/>
            <person name="Bandarenka Y.V."/>
            <person name="Zhorov D.G."/>
            <person name="Warner D."/>
        </authorList>
    </citation>
    <scope>NUCLEOTIDE SEQUENCE [LARGE SCALE GENOMIC DNA]</scope>
    <source>
        <strain evidence="11">180601</strain>
        <tissue evidence="11">Whole Body</tissue>
    </source>
</reference>
<evidence type="ECO:0000313" key="11">
    <source>
        <dbReference type="EMBL" id="KAF0773352.1"/>
    </source>
</evidence>
<dbReference type="EMBL" id="VUJU01000070">
    <property type="protein sequence ID" value="KAF0773352.1"/>
    <property type="molecule type" value="Genomic_DNA"/>
</dbReference>